<dbReference type="Proteomes" id="UP001056120">
    <property type="component" value="Linkage Group LG26"/>
</dbReference>
<evidence type="ECO:0000313" key="1">
    <source>
        <dbReference type="EMBL" id="KAI3695449.1"/>
    </source>
</evidence>
<dbReference type="EMBL" id="CM042043">
    <property type="protein sequence ID" value="KAI3695449.1"/>
    <property type="molecule type" value="Genomic_DNA"/>
</dbReference>
<evidence type="ECO:0000313" key="2">
    <source>
        <dbReference type="Proteomes" id="UP001056120"/>
    </source>
</evidence>
<keyword evidence="2" id="KW-1185">Reference proteome</keyword>
<reference evidence="2" key="1">
    <citation type="journal article" date="2022" name="Mol. Ecol. Resour.">
        <title>The genomes of chicory, endive, great burdock and yacon provide insights into Asteraceae palaeo-polyploidization history and plant inulin production.</title>
        <authorList>
            <person name="Fan W."/>
            <person name="Wang S."/>
            <person name="Wang H."/>
            <person name="Wang A."/>
            <person name="Jiang F."/>
            <person name="Liu H."/>
            <person name="Zhao H."/>
            <person name="Xu D."/>
            <person name="Zhang Y."/>
        </authorList>
    </citation>
    <scope>NUCLEOTIDE SEQUENCE [LARGE SCALE GENOMIC DNA]</scope>
    <source>
        <strain evidence="2">cv. Yunnan</strain>
    </source>
</reference>
<proteinExistence type="predicted"/>
<reference evidence="1 2" key="2">
    <citation type="journal article" date="2022" name="Mol. Ecol. Resour.">
        <title>The genomes of chicory, endive, great burdock and yacon provide insights into Asteraceae paleo-polyploidization history and plant inulin production.</title>
        <authorList>
            <person name="Fan W."/>
            <person name="Wang S."/>
            <person name="Wang H."/>
            <person name="Wang A."/>
            <person name="Jiang F."/>
            <person name="Liu H."/>
            <person name="Zhao H."/>
            <person name="Xu D."/>
            <person name="Zhang Y."/>
        </authorList>
    </citation>
    <scope>NUCLEOTIDE SEQUENCE [LARGE SCALE GENOMIC DNA]</scope>
    <source>
        <strain evidence="2">cv. Yunnan</strain>
        <tissue evidence="1">Leaves</tissue>
    </source>
</reference>
<sequence>MFQECKPFNFSDKEGGIAIPRWIEKTESVLAISKCAKEDKVLYASNLFKDQALEWWNNIIAAKGREAAYAMGWNAFRAKVEKKYVPQNEREQIEGKYLSLRLNGTNHQEYATKILEYARIVPHLATPEPNLIKRYIWDDAMDLGASLTTSLIRNQEEGKKKKEITGQVPSGSKKLNFTPRNNNSSIPECPKCRRRHLGQCRAGIFCSYCKMPRHKTEYCFKKKSITCFGCGETGHIKINCPKQKKTDGTGPKPAAGVKKNARVFVLNTHEAAGMPDVITGTFLVDDIYARVLFDSGANQSFIDHRFCRLLNKTLAKLDKKYVVETTNGDLVQIYEILDNCHITLSLHVIPAKLLPMTLAIELHSPKGDILTINGDSLSNSVEIISMLKATKYLRKGCLAYLVSITADTKKKIEDVPAVAEFLDVFPDELPGIPPEREVEFRINLVPSTTPIAKAPYKLAPNEMAELKKQLDDLLEKEFIRPNSSPRGALVLFVKKKYGSMRMCIDYRELNNVTIKNRYPLPRIDDLFDQLQGARCFSKIDLQSGYHQLKFHIWSL</sequence>
<organism evidence="1 2">
    <name type="scientific">Smallanthus sonchifolius</name>
    <dbReference type="NCBI Taxonomy" id="185202"/>
    <lineage>
        <taxon>Eukaryota</taxon>
        <taxon>Viridiplantae</taxon>
        <taxon>Streptophyta</taxon>
        <taxon>Embryophyta</taxon>
        <taxon>Tracheophyta</taxon>
        <taxon>Spermatophyta</taxon>
        <taxon>Magnoliopsida</taxon>
        <taxon>eudicotyledons</taxon>
        <taxon>Gunneridae</taxon>
        <taxon>Pentapetalae</taxon>
        <taxon>asterids</taxon>
        <taxon>campanulids</taxon>
        <taxon>Asterales</taxon>
        <taxon>Asteraceae</taxon>
        <taxon>Asteroideae</taxon>
        <taxon>Heliantheae alliance</taxon>
        <taxon>Millerieae</taxon>
        <taxon>Smallanthus</taxon>
    </lineage>
</organism>
<comment type="caution">
    <text evidence="1">The sequence shown here is derived from an EMBL/GenBank/DDBJ whole genome shotgun (WGS) entry which is preliminary data.</text>
</comment>
<gene>
    <name evidence="1" type="ORF">L1987_78446</name>
</gene>
<protein>
    <submittedName>
        <fullName evidence="1">Uncharacterized protein</fullName>
    </submittedName>
</protein>
<name>A0ACB8ZCN7_9ASTR</name>
<accession>A0ACB8ZCN7</accession>